<name>A0A6A4T9N2_SCOMX</name>
<dbReference type="InterPro" id="IPR018252">
    <property type="entry name" value="Annexin_repeat_CS"/>
</dbReference>
<proteinExistence type="inferred from homology"/>
<dbReference type="SMART" id="SM00335">
    <property type="entry name" value="ANX"/>
    <property type="match status" value="4"/>
</dbReference>
<dbReference type="Pfam" id="PF10505">
    <property type="entry name" value="NARG2_C"/>
    <property type="match status" value="1"/>
</dbReference>
<comment type="subcellular location">
    <subcellularLocation>
        <location evidence="1">Secreted</location>
        <location evidence="1">Extracellular space</location>
        <location evidence="1">Extracellular matrix</location>
        <location evidence="1">Basement membrane</location>
    </subcellularLocation>
</comment>
<dbReference type="PRINTS" id="PR00196">
    <property type="entry name" value="ANNEXIN"/>
</dbReference>
<feature type="region of interest" description="Disordered" evidence="12">
    <location>
        <begin position="637"/>
        <end position="689"/>
    </location>
</feature>
<dbReference type="GO" id="GO:0005604">
    <property type="term" value="C:basement membrane"/>
    <property type="evidence" value="ECO:0007669"/>
    <property type="project" value="UniProtKB-SubCell"/>
</dbReference>
<evidence type="ECO:0000256" key="4">
    <source>
        <dbReference type="ARBA" id="ARBA00022530"/>
    </source>
</evidence>
<dbReference type="PANTHER" id="PTHR14633:SF3">
    <property type="entry name" value="LITTLE ELONGATION COMPLEX SUBUNIT 2"/>
    <property type="match status" value="1"/>
</dbReference>
<dbReference type="GO" id="GO:0042796">
    <property type="term" value="P:snRNA transcription by RNA polymerase III"/>
    <property type="evidence" value="ECO:0007669"/>
    <property type="project" value="TreeGrafter"/>
</dbReference>
<dbReference type="FunFam" id="1.10.220.10:FF:000003">
    <property type="entry name" value="Annexin"/>
    <property type="match status" value="1"/>
</dbReference>
<protein>
    <recommendedName>
        <fullName evidence="11">Annexin</fullName>
    </recommendedName>
</protein>
<keyword evidence="8" id="KW-0084">Basement membrane</keyword>
<dbReference type="PANTHER" id="PTHR14633">
    <property type="entry name" value="LITTLE ELONGATION COMPLEX SUBUNIT 2"/>
    <property type="match status" value="1"/>
</dbReference>
<feature type="compositionally biased region" description="Polar residues" evidence="12">
    <location>
        <begin position="656"/>
        <end position="678"/>
    </location>
</feature>
<dbReference type="Gene3D" id="1.10.220.10">
    <property type="entry name" value="Annexin"/>
    <property type="match status" value="4"/>
</dbReference>
<feature type="compositionally biased region" description="Polar residues" evidence="12">
    <location>
        <begin position="704"/>
        <end position="720"/>
    </location>
</feature>
<feature type="region of interest" description="Disordered" evidence="12">
    <location>
        <begin position="704"/>
        <end position="729"/>
    </location>
</feature>
<keyword evidence="10 11" id="KW-0111">Calcium/phospholipid-binding</keyword>
<evidence type="ECO:0000256" key="3">
    <source>
        <dbReference type="ARBA" id="ARBA00022525"/>
    </source>
</evidence>
<evidence type="ECO:0000256" key="12">
    <source>
        <dbReference type="SAM" id="MobiDB-lite"/>
    </source>
</evidence>
<dbReference type="InterPro" id="IPR037104">
    <property type="entry name" value="Annexin_sf"/>
</dbReference>
<dbReference type="InterPro" id="IPR019535">
    <property type="entry name" value="ICE2_C"/>
</dbReference>
<comment type="similarity">
    <text evidence="2 11">Belongs to the annexin family.</text>
</comment>
<keyword evidence="7 11" id="KW-0106">Calcium</keyword>
<evidence type="ECO:0000313" key="15">
    <source>
        <dbReference type="Proteomes" id="UP000438429"/>
    </source>
</evidence>
<evidence type="ECO:0000256" key="9">
    <source>
        <dbReference type="ARBA" id="ARBA00023216"/>
    </source>
</evidence>
<dbReference type="GO" id="GO:0004859">
    <property type="term" value="F:phospholipase inhibitor activity"/>
    <property type="evidence" value="ECO:0007669"/>
    <property type="project" value="InterPro"/>
</dbReference>
<accession>A0A6A4T9N2</accession>
<dbReference type="GO" id="GO:0008023">
    <property type="term" value="C:transcription elongation factor complex"/>
    <property type="evidence" value="ECO:0007669"/>
    <property type="project" value="InterPro"/>
</dbReference>
<dbReference type="PROSITE" id="PS00223">
    <property type="entry name" value="ANNEXIN_1"/>
    <property type="match status" value="1"/>
</dbReference>
<feature type="region of interest" description="Disordered" evidence="12">
    <location>
        <begin position="525"/>
        <end position="625"/>
    </location>
</feature>
<sequence length="1335" mass="148030">MLNMLVVRTGASHIDFSPIVPSSGRKRCSKLVTSLLRERLLWRNIDQLHGGNVALRFRQHSRSHRLKTRILGCKLLKRVSVTTNCEDKCYVTLEDVLELSDVRGLELSRVHIRLGPLQLNCDSPSDHVILTRPRVSLRQHAVSITEDPPVPDAPFFTRDLYDKYSLAPSIRELWASLQSLTSCDSDGPCADNAAGRAEECKDAQKSKVTLKQAENEAKAPYPEPRLPFPCISSLSGQDQNIYLGFLMSKKTRDPPQSLKAQVNNEVTQFMRYLHDVAKMCADDYNFISQGAMHYSEDFFRSCLECIGTIPQLYQIQEMTSLTGGTFNPGLTLTFEKQLLIMGNVDITDHKVVPADAQLASDYRSVSSENPPAKKAKDMHATVSSDGNAEKLCARYEPHVCVTREALVKLLDNHGPDFGEPWELPVCIKLNSGKGKGQKKTVYIDSPLLKTEMTVRERSRFFHEESLKLSVTKNGRKNVFHLMTELPANEQQLSTESSQRNLVSFENNGLDFEVDLTDLETFGETTATKASKMPKIRNEPHACAKSKKSTSSPPINSSEMSSENLANTSSSSLDEMNSSSTVTDDPMTEETAQPVLSESSVTKTEQVSQESAQESDPGPAFTGDSDDEVLVIDDSASRAATPTTQPWPQTTPCSPSAPISQTVPVHPDSSSPQKVTRQTRQCKKSKAGDQLGEILRMQSAMFNSANNTSKSSTEPLNSPTRCTGPPVHSNPTSLVKSCVSSYLERTQNQDGETGSVHLKSAPGVNSDTTEHKKILSQDLQAGAEDEQDYEAPEEGNLLYKLYSLQDLLLMVRSSVSLTHSRKVGSQNQFVPVHVLPKLEYQLSYGVECLTSSEACQLWTETLLHSSTVSYIAHINAHSSKVALSRKLPDDWKQNISCGFKPSNSLNILHHLLKKLTRLDEGQYLIAHKAGEPFVTLLKAATGKVSRGPYNLQQLHSSVPQPPASGLVPWIPVDPAVVLPFHQAHGRVPCTCPPKPLPKDKHNGSGIRVSRTAVSQRWGVDEQTIIDVLTKRTYSQRRDIAFAYEKRAKKDMITALKAALSGSLETVVLGLMRSTAQYDASEIRGSIKGLGTDEETLVEILCSRSNDELVEIKKVYKELFKKELEKDVAGDTSGNFAKLLLALVQTKRAEPSSVVDFEKVDEDARALYDAGIKNKGTDVATWISIMSERSVPHLQRVFQRYKSYSPYDMQESIVKEVKGDLQMSFLVLVQCFENKQLYFAKRLNEAMQSKSAKEKVVTRIVVSRCEVDLKKICSEYKANFGQSLQKTILMPLVCGLFYRESPQFRLRSSPGASAVYPESCQSRRLATALTPEPTGHS</sequence>
<evidence type="ECO:0000256" key="6">
    <source>
        <dbReference type="ARBA" id="ARBA00022737"/>
    </source>
</evidence>
<evidence type="ECO:0000256" key="7">
    <source>
        <dbReference type="ARBA" id="ARBA00022837"/>
    </source>
</evidence>
<dbReference type="PRINTS" id="PR00198">
    <property type="entry name" value="ANNEXINII"/>
</dbReference>
<dbReference type="GO" id="GO:0005544">
    <property type="term" value="F:calcium-dependent phospholipid binding"/>
    <property type="evidence" value="ECO:0007669"/>
    <property type="project" value="UniProtKB-KW"/>
</dbReference>
<dbReference type="SUPFAM" id="SSF47874">
    <property type="entry name" value="Annexin"/>
    <property type="match status" value="1"/>
</dbReference>
<evidence type="ECO:0000256" key="2">
    <source>
        <dbReference type="ARBA" id="ARBA00007831"/>
    </source>
</evidence>
<keyword evidence="5" id="KW-0597">Phosphoprotein</keyword>
<keyword evidence="6 11" id="KW-0677">Repeat</keyword>
<gene>
    <name evidence="14" type="ORF">F2P81_006996</name>
</gene>
<organism evidence="14 15">
    <name type="scientific">Scophthalmus maximus</name>
    <name type="common">Turbot</name>
    <name type="synonym">Psetta maxima</name>
    <dbReference type="NCBI Taxonomy" id="52904"/>
    <lineage>
        <taxon>Eukaryota</taxon>
        <taxon>Metazoa</taxon>
        <taxon>Chordata</taxon>
        <taxon>Craniata</taxon>
        <taxon>Vertebrata</taxon>
        <taxon>Euteleostomi</taxon>
        <taxon>Actinopterygii</taxon>
        <taxon>Neopterygii</taxon>
        <taxon>Teleostei</taxon>
        <taxon>Neoteleostei</taxon>
        <taxon>Acanthomorphata</taxon>
        <taxon>Carangaria</taxon>
        <taxon>Pleuronectiformes</taxon>
        <taxon>Pleuronectoidei</taxon>
        <taxon>Scophthalmidae</taxon>
        <taxon>Scophthalmus</taxon>
    </lineage>
</organism>
<dbReference type="InterPro" id="IPR018502">
    <property type="entry name" value="Annexin_repeat"/>
</dbReference>
<comment type="domain">
    <text evidence="11">A pair of annexin repeats may form one binding site for calcium and phospholipid.</text>
</comment>
<evidence type="ECO:0000256" key="8">
    <source>
        <dbReference type="ARBA" id="ARBA00022869"/>
    </source>
</evidence>
<keyword evidence="3" id="KW-0964">Secreted</keyword>
<feature type="region of interest" description="Disordered" evidence="12">
    <location>
        <begin position="744"/>
        <end position="769"/>
    </location>
</feature>
<evidence type="ECO:0000256" key="10">
    <source>
        <dbReference type="ARBA" id="ARBA00023302"/>
    </source>
</evidence>
<dbReference type="PROSITE" id="PS51897">
    <property type="entry name" value="ANNEXIN_2"/>
    <property type="match status" value="4"/>
</dbReference>
<comment type="caution">
    <text evidence="14">The sequence shown here is derived from an EMBL/GenBank/DDBJ whole genome shotgun (WGS) entry which is preliminary data.</text>
</comment>
<keyword evidence="4" id="KW-0272">Extracellular matrix</keyword>
<dbReference type="InterPro" id="IPR002389">
    <property type="entry name" value="ANX2"/>
</dbReference>
<dbReference type="EMBL" id="VEVO01000006">
    <property type="protein sequence ID" value="KAF0041098.1"/>
    <property type="molecule type" value="Genomic_DNA"/>
</dbReference>
<dbReference type="GO" id="GO:0008092">
    <property type="term" value="F:cytoskeletal protein binding"/>
    <property type="evidence" value="ECO:0007669"/>
    <property type="project" value="InterPro"/>
</dbReference>
<keyword evidence="9 11" id="KW-0041">Annexin</keyword>
<dbReference type="GO" id="GO:0005509">
    <property type="term" value="F:calcium ion binding"/>
    <property type="evidence" value="ECO:0007669"/>
    <property type="project" value="InterPro"/>
</dbReference>
<dbReference type="GO" id="GO:0045945">
    <property type="term" value="P:positive regulation of transcription by RNA polymerase III"/>
    <property type="evidence" value="ECO:0007669"/>
    <property type="project" value="TreeGrafter"/>
</dbReference>
<dbReference type="Pfam" id="PF00191">
    <property type="entry name" value="Annexin"/>
    <property type="match status" value="4"/>
</dbReference>
<evidence type="ECO:0000313" key="14">
    <source>
        <dbReference type="EMBL" id="KAF0041098.1"/>
    </source>
</evidence>
<feature type="domain" description="Little elongation complex subunit 2 C-terminal" evidence="13">
    <location>
        <begin position="786"/>
        <end position="992"/>
    </location>
</feature>
<dbReference type="InterPro" id="IPR001464">
    <property type="entry name" value="Annexin"/>
</dbReference>
<evidence type="ECO:0000259" key="13">
    <source>
        <dbReference type="Pfam" id="PF10505"/>
    </source>
</evidence>
<dbReference type="GO" id="GO:0042795">
    <property type="term" value="P:snRNA transcription by RNA polymerase II"/>
    <property type="evidence" value="ECO:0007669"/>
    <property type="project" value="TreeGrafter"/>
</dbReference>
<reference evidence="14 15" key="1">
    <citation type="submission" date="2019-06" db="EMBL/GenBank/DDBJ databases">
        <title>Draft genomes of female and male turbot (Scophthalmus maximus).</title>
        <authorList>
            <person name="Xu H."/>
            <person name="Xu X.-W."/>
            <person name="Shao C."/>
            <person name="Chen S."/>
        </authorList>
    </citation>
    <scope>NUCLEOTIDE SEQUENCE [LARGE SCALE GENOMIC DNA]</scope>
    <source>
        <strain evidence="14">Ysfricsl-2016a</strain>
        <tissue evidence="14">Blood</tissue>
    </source>
</reference>
<evidence type="ECO:0000256" key="5">
    <source>
        <dbReference type="ARBA" id="ARBA00022553"/>
    </source>
</evidence>
<dbReference type="Proteomes" id="UP000438429">
    <property type="component" value="Unassembled WGS sequence"/>
</dbReference>
<dbReference type="FunFam" id="1.10.220.10:FF:000002">
    <property type="entry name" value="Annexin"/>
    <property type="match status" value="1"/>
</dbReference>
<feature type="compositionally biased region" description="Low complexity" evidence="12">
    <location>
        <begin position="640"/>
        <end position="655"/>
    </location>
</feature>
<feature type="compositionally biased region" description="Polar residues" evidence="12">
    <location>
        <begin position="589"/>
        <end position="613"/>
    </location>
</feature>
<feature type="compositionally biased region" description="Low complexity" evidence="12">
    <location>
        <begin position="548"/>
        <end position="579"/>
    </location>
</feature>
<evidence type="ECO:0000256" key="1">
    <source>
        <dbReference type="ARBA" id="ARBA00004302"/>
    </source>
</evidence>
<evidence type="ECO:0000256" key="11">
    <source>
        <dbReference type="RuleBase" id="RU003540"/>
    </source>
</evidence>